<dbReference type="AlphaFoldDB" id="D7CRU6"/>
<evidence type="ECO:0000313" key="3">
    <source>
        <dbReference type="EMBL" id="ADI15274.1"/>
    </source>
</evidence>
<dbReference type="EMBL" id="CP002049">
    <property type="protein sequence ID" value="ADI15274.1"/>
    <property type="molecule type" value="Genomic_DNA"/>
</dbReference>
<organism evidence="3 4">
    <name type="scientific">Truepera radiovictrix (strain DSM 17093 / CIP 108686 / LMG 22925 / RQ-24)</name>
    <dbReference type="NCBI Taxonomy" id="649638"/>
    <lineage>
        <taxon>Bacteria</taxon>
        <taxon>Thermotogati</taxon>
        <taxon>Deinococcota</taxon>
        <taxon>Deinococci</taxon>
        <taxon>Trueperales</taxon>
        <taxon>Trueperaceae</taxon>
        <taxon>Truepera</taxon>
    </lineage>
</organism>
<dbReference type="PRINTS" id="PR00111">
    <property type="entry name" value="ABHYDROLASE"/>
</dbReference>
<dbReference type="GO" id="GO:0016787">
    <property type="term" value="F:hydrolase activity"/>
    <property type="evidence" value="ECO:0007669"/>
    <property type="project" value="UniProtKB-KW"/>
</dbReference>
<reference evidence="3 4" key="2">
    <citation type="journal article" date="2011" name="Stand. Genomic Sci.">
        <title>Complete genome sequence of Truepera radiovictrix type strain (RQ-24).</title>
        <authorList>
            <person name="Ivanova N."/>
            <person name="Rohde C."/>
            <person name="Munk C."/>
            <person name="Nolan M."/>
            <person name="Lucas S."/>
            <person name="Del Rio T.G."/>
            <person name="Tice H."/>
            <person name="Deshpande S."/>
            <person name="Cheng J.F."/>
            <person name="Tapia R."/>
            <person name="Han C."/>
            <person name="Goodwin L."/>
            <person name="Pitluck S."/>
            <person name="Liolios K."/>
            <person name="Mavromatis K."/>
            <person name="Mikhailova N."/>
            <person name="Pati A."/>
            <person name="Chen A."/>
            <person name="Palaniappan K."/>
            <person name="Land M."/>
            <person name="Hauser L."/>
            <person name="Chang Y.J."/>
            <person name="Jeffries C.D."/>
            <person name="Brambilla E."/>
            <person name="Rohde M."/>
            <person name="Goker M."/>
            <person name="Tindall B.J."/>
            <person name="Woyke T."/>
            <person name="Bristow J."/>
            <person name="Eisen J.A."/>
            <person name="Markowitz V."/>
            <person name="Hugenholtz P."/>
            <person name="Kyrpides N.C."/>
            <person name="Klenk H.P."/>
            <person name="Lapidus A."/>
        </authorList>
    </citation>
    <scope>NUCLEOTIDE SEQUENCE [LARGE SCALE GENOMIC DNA]</scope>
    <source>
        <strain evidence="4">DSM 17093 / CIP 108686 / LMG 22925 / RQ-24</strain>
    </source>
</reference>
<dbReference type="KEGG" id="tra:Trad_2161"/>
<name>D7CRU6_TRURR</name>
<dbReference type="InterPro" id="IPR029058">
    <property type="entry name" value="AB_hydrolase_fold"/>
</dbReference>
<protein>
    <submittedName>
        <fullName evidence="3">Alpha/beta hydrolase fold protein</fullName>
    </submittedName>
</protein>
<keyword evidence="4" id="KW-1185">Reference proteome</keyword>
<dbReference type="PANTHER" id="PTHR43329">
    <property type="entry name" value="EPOXIDE HYDROLASE"/>
    <property type="match status" value="1"/>
</dbReference>
<evidence type="ECO:0000313" key="4">
    <source>
        <dbReference type="Proteomes" id="UP000000379"/>
    </source>
</evidence>
<dbReference type="Gene3D" id="3.40.50.1820">
    <property type="entry name" value="alpha/beta hydrolase"/>
    <property type="match status" value="1"/>
</dbReference>
<dbReference type="STRING" id="649638.Trad_2161"/>
<accession>D7CRU6</accession>
<feature type="domain" description="AB hydrolase-1" evidence="2">
    <location>
        <begin position="37"/>
        <end position="280"/>
    </location>
</feature>
<dbReference type="PRINTS" id="PR00412">
    <property type="entry name" value="EPOXHYDRLASE"/>
</dbReference>
<dbReference type="eggNOG" id="COG2267">
    <property type="taxonomic scope" value="Bacteria"/>
</dbReference>
<dbReference type="Proteomes" id="UP000000379">
    <property type="component" value="Chromosome"/>
</dbReference>
<evidence type="ECO:0000256" key="1">
    <source>
        <dbReference type="ARBA" id="ARBA00022801"/>
    </source>
</evidence>
<dbReference type="HOGENOM" id="CLU_020336_7_3_0"/>
<dbReference type="OrthoDB" id="9780765at2"/>
<evidence type="ECO:0000259" key="2">
    <source>
        <dbReference type="Pfam" id="PF00561"/>
    </source>
</evidence>
<keyword evidence="1 3" id="KW-0378">Hydrolase</keyword>
<dbReference type="Pfam" id="PF00561">
    <property type="entry name" value="Abhydrolase_1"/>
    <property type="match status" value="1"/>
</dbReference>
<reference evidence="4" key="1">
    <citation type="submission" date="2010-05" db="EMBL/GenBank/DDBJ databases">
        <title>The complete genome of Truepera radiovictris DSM 17093.</title>
        <authorList>
            <consortium name="US DOE Joint Genome Institute (JGI-PGF)"/>
            <person name="Lucas S."/>
            <person name="Copeland A."/>
            <person name="Lapidus A."/>
            <person name="Glavina del Rio T."/>
            <person name="Dalin E."/>
            <person name="Tice H."/>
            <person name="Bruce D."/>
            <person name="Goodwin L."/>
            <person name="Pitluck S."/>
            <person name="Kyrpides N."/>
            <person name="Mavromatis K."/>
            <person name="Ovchinnikova G."/>
            <person name="Munk A.C."/>
            <person name="Detter J.C."/>
            <person name="Han C."/>
            <person name="Tapia R."/>
            <person name="Land M."/>
            <person name="Hauser L."/>
            <person name="Markowitz V."/>
            <person name="Cheng J.-F."/>
            <person name="Hugenholtz P."/>
            <person name="Woyke T."/>
            <person name="Wu D."/>
            <person name="Tindall B."/>
            <person name="Pomrenke H.G."/>
            <person name="Brambilla E."/>
            <person name="Klenk H.-P."/>
            <person name="Eisen J.A."/>
        </authorList>
    </citation>
    <scope>NUCLEOTIDE SEQUENCE [LARGE SCALE GENOMIC DNA]</scope>
    <source>
        <strain evidence="4">DSM 17093 / CIP 108686 / LMG 22925 / RQ-24</strain>
    </source>
</reference>
<proteinExistence type="predicted"/>
<dbReference type="InterPro" id="IPR000639">
    <property type="entry name" value="Epox_hydrolase-like"/>
</dbReference>
<dbReference type="SUPFAM" id="SSF53474">
    <property type="entry name" value="alpha/beta-Hydrolases"/>
    <property type="match status" value="1"/>
</dbReference>
<sequence>MTGSAELFAEGLNAEDLYVDVGEVRLHVVAAGPEEGPLVVLLHGFPEFWFGWRHQLPALAAAGYRVLAPDQRGYNLSDKPRGVAAYALERLAGDVLGLIRAAGREEAILVGHDWGAAVAWWVAARHPERVRKLVILNVPHPQVMRRALRRSPEQLLRSWYVFFVQLPHLPEALLRFGRWRALRGALTGSSRPGTFGGALPFYEVAWSQPGALTAALNWYRAAARRPPALRGPLRVRVPTLILWGERDRFLSRRLARPSLALCDAGELVFVNATHWVQHEAAAQVNARMLEFF</sequence>
<dbReference type="RefSeq" id="WP_013178638.1">
    <property type="nucleotide sequence ID" value="NC_014221.1"/>
</dbReference>
<dbReference type="InterPro" id="IPR000073">
    <property type="entry name" value="AB_hydrolase_1"/>
</dbReference>
<gene>
    <name evidence="3" type="ordered locus">Trad_2161</name>
</gene>